<feature type="region of interest" description="Disordered" evidence="1">
    <location>
        <begin position="1"/>
        <end position="191"/>
    </location>
</feature>
<keyword evidence="3" id="KW-1185">Reference proteome</keyword>
<dbReference type="VEuPathDB" id="FungiDB:MSYG_1981"/>
<evidence type="ECO:0000256" key="1">
    <source>
        <dbReference type="SAM" id="MobiDB-lite"/>
    </source>
</evidence>
<gene>
    <name evidence="2" type="ORF">MSYG_1981</name>
</gene>
<feature type="compositionally biased region" description="Polar residues" evidence="1">
    <location>
        <begin position="176"/>
        <end position="191"/>
    </location>
</feature>
<organism evidence="2 3">
    <name type="scientific">Malassezia sympodialis (strain ATCC 42132)</name>
    <name type="common">Atopic eczema-associated yeast</name>
    <dbReference type="NCBI Taxonomy" id="1230383"/>
    <lineage>
        <taxon>Eukaryota</taxon>
        <taxon>Fungi</taxon>
        <taxon>Dikarya</taxon>
        <taxon>Basidiomycota</taxon>
        <taxon>Ustilaginomycotina</taxon>
        <taxon>Malasseziomycetes</taxon>
        <taxon>Malasseziales</taxon>
        <taxon>Malasseziaceae</taxon>
        <taxon>Malassezia</taxon>
    </lineage>
</organism>
<name>A0A1M8A5L2_MALS4</name>
<dbReference type="EMBL" id="LT671823">
    <property type="protein sequence ID" value="SHO77639.1"/>
    <property type="molecule type" value="Genomic_DNA"/>
</dbReference>
<dbReference type="Proteomes" id="UP000186303">
    <property type="component" value="Chromosome 3"/>
</dbReference>
<sequence length="292" mass="31711">MLGRSQSLRDERRRPAGLSTYQRLSMVGPRSKENVPPMTGQAAASARPATGDPEAPPVRPLQSRDPNRMGHGAHPSAKPAIYPSPAAQTLGPPPPKPAALQRSATAVPGAHTWRPVSSKHESNASHPLQQPVYQAPGDRTRPAPRISATAGGPSVFRSTSLRSYFQPPKRLAPQPSLAQEHTPATSRTPMSYTLAGDDLEAVLRKGLEAVRRRQGQAGSEWRATPAHEASHRGQHARLGDQSLQQLASSSYAHVVPACKSINAERRPEIRHARHHYAPHIFESHSAEIYVMR</sequence>
<proteinExistence type="predicted"/>
<dbReference type="OrthoDB" id="10387322at2759"/>
<reference evidence="3" key="1">
    <citation type="journal article" date="2017" name="Nucleic Acids Res.">
        <title>Proteogenomics produces comprehensive and highly accurate protein-coding gene annotation in a complete genome assembly of Malassezia sympodialis.</title>
        <authorList>
            <person name="Zhu Y."/>
            <person name="Engstroem P.G."/>
            <person name="Tellgren-Roth C."/>
            <person name="Baudo C.D."/>
            <person name="Kennell J.C."/>
            <person name="Sun S."/>
            <person name="Billmyre R.B."/>
            <person name="Schroeder M.S."/>
            <person name="Andersson A."/>
            <person name="Holm T."/>
            <person name="Sigurgeirsson B."/>
            <person name="Wu G."/>
            <person name="Sankaranarayanan S.R."/>
            <person name="Siddharthan R."/>
            <person name="Sanyal K."/>
            <person name="Lundeberg J."/>
            <person name="Nystedt B."/>
            <person name="Boekhout T."/>
            <person name="Dawson T.L. Jr."/>
            <person name="Heitman J."/>
            <person name="Scheynius A."/>
            <person name="Lehtioe J."/>
        </authorList>
    </citation>
    <scope>NUCLEOTIDE SEQUENCE [LARGE SCALE GENOMIC DNA]</scope>
    <source>
        <strain evidence="3">ATCC 42132</strain>
    </source>
</reference>
<protein>
    <submittedName>
        <fullName evidence="2">Uncharacterized protein</fullName>
    </submittedName>
</protein>
<accession>A0A1M8A5L2</accession>
<evidence type="ECO:0000313" key="3">
    <source>
        <dbReference type="Proteomes" id="UP000186303"/>
    </source>
</evidence>
<evidence type="ECO:0000313" key="2">
    <source>
        <dbReference type="EMBL" id="SHO77639.1"/>
    </source>
</evidence>
<dbReference type="AlphaFoldDB" id="A0A1M8A5L2"/>